<evidence type="ECO:0008006" key="4">
    <source>
        <dbReference type="Google" id="ProtNLM"/>
    </source>
</evidence>
<dbReference type="AlphaFoldDB" id="A0A077EL01"/>
<protein>
    <recommendedName>
        <fullName evidence="4">DUF3829 domain-containing protein</fullName>
    </recommendedName>
</protein>
<gene>
    <name evidence="2" type="ORF">BD94_3144</name>
</gene>
<name>A0A077EL01_9FLAO</name>
<dbReference type="PROSITE" id="PS51257">
    <property type="entry name" value="PROKAR_LIPOPROTEIN"/>
    <property type="match status" value="1"/>
</dbReference>
<reference evidence="2" key="2">
    <citation type="journal article" date="2015" name="Genome Biol. Evol.">
        <title>Complete Genome Sequence and Transcriptomic Analysis of the Novel Pathogen Elizabethkingia anophelis in Response to Oxidative Stress.</title>
        <authorList>
            <person name="Li Y."/>
            <person name="Liu Y."/>
            <person name="Chew S.C."/>
            <person name="Tay M."/>
            <person name="Salido M.M."/>
            <person name="Teo J."/>
            <person name="Lauro F.M."/>
            <person name="Givskov M."/>
            <person name="Yang L."/>
        </authorList>
    </citation>
    <scope>NUCLEOTIDE SEQUENCE</scope>
    <source>
        <strain evidence="2">NUHP1</strain>
    </source>
</reference>
<organism evidence="2 3">
    <name type="scientific">Elizabethkingia anophelis NUHP1</name>
    <dbReference type="NCBI Taxonomy" id="1338011"/>
    <lineage>
        <taxon>Bacteria</taxon>
        <taxon>Pseudomonadati</taxon>
        <taxon>Bacteroidota</taxon>
        <taxon>Flavobacteriia</taxon>
        <taxon>Flavobacteriales</taxon>
        <taxon>Weeksellaceae</taxon>
        <taxon>Elizabethkingia</taxon>
    </lineage>
</organism>
<accession>A0A077EL01</accession>
<evidence type="ECO:0000313" key="3">
    <source>
        <dbReference type="Proteomes" id="UP000028933"/>
    </source>
</evidence>
<dbReference type="eggNOG" id="ENOG5033SP3">
    <property type="taxonomic scope" value="Bacteria"/>
</dbReference>
<feature type="coiled-coil region" evidence="1">
    <location>
        <begin position="120"/>
        <end position="193"/>
    </location>
</feature>
<dbReference type="RefSeq" id="WP_024566118.1">
    <property type="nucleotide sequence ID" value="NZ_CP007547.1"/>
</dbReference>
<sequence length="315" mass="36224">MKKITIAAGIFVFISTATSCDKIKEKLSQQDKTTRVNPFSVDSGDENRDIIAFNNKMVKMDKAQSDYIKSFEEAITSMDDFVKNALANPNAMRFTPVSTPISTFIALEEIKAPKVLGGEYQKLTDKMVNTFKELKMLQDELSAYKNAEDWKDDKGKKVTELKAKSQKIIEENRNAANQLFTKLDEKADKAEMEMLKTHPLKQQITQSKEILDLTQKIIDDSYDIKDQAAYKKLFAQQYLQLEKLYNRNLEVKIPSSEKNKEASYNLFNNAVNIFLGKMRIVQRSMNESNDQLMNDLDDLEREAKTVLSRYNNFVD</sequence>
<dbReference type="EMBL" id="CP007547">
    <property type="protein sequence ID" value="AIL46919.1"/>
    <property type="molecule type" value="Genomic_DNA"/>
</dbReference>
<dbReference type="HOGENOM" id="CLU_873453_0_0_10"/>
<feature type="coiled-coil region" evidence="1">
    <location>
        <begin position="282"/>
        <end position="309"/>
    </location>
</feature>
<keyword evidence="1" id="KW-0175">Coiled coil</keyword>
<reference evidence="2" key="1">
    <citation type="journal article" date="2013" name="Lancet">
        <title>First case of E anophelis outbreak in an intensive-care unit.</title>
        <authorList>
            <person name="Teo J."/>
            <person name="Tan S.Y."/>
            <person name="Tay M."/>
            <person name="Ding Y."/>
            <person name="Kjelleberg S."/>
            <person name="Givskov M."/>
            <person name="Lin R.T."/>
            <person name="Yang L."/>
        </authorList>
    </citation>
    <scope>NUCLEOTIDE SEQUENCE [LARGE SCALE GENOMIC DNA]</scope>
    <source>
        <strain evidence="2">NUHP1</strain>
    </source>
</reference>
<dbReference type="KEGG" id="eao:BD94_3144"/>
<proteinExistence type="predicted"/>
<evidence type="ECO:0000256" key="1">
    <source>
        <dbReference type="SAM" id="Coils"/>
    </source>
</evidence>
<evidence type="ECO:0000313" key="2">
    <source>
        <dbReference type="EMBL" id="AIL46919.1"/>
    </source>
</evidence>
<dbReference type="Proteomes" id="UP000028933">
    <property type="component" value="Chromosome"/>
</dbReference>
<dbReference type="STRING" id="1338011.BD94_3144"/>